<gene>
    <name evidence="2" type="ORF">SAMN04487944_11355</name>
</gene>
<reference evidence="2 3" key="1">
    <citation type="submission" date="2016-10" db="EMBL/GenBank/DDBJ databases">
        <authorList>
            <person name="de Groot N.N."/>
        </authorList>
    </citation>
    <scope>NUCLEOTIDE SEQUENCE [LARGE SCALE GENOMIC DNA]</scope>
    <source>
        <strain evidence="2 3">CGMCC 1.7727</strain>
    </source>
</reference>
<evidence type="ECO:0000259" key="1">
    <source>
        <dbReference type="Pfam" id="PF04734"/>
    </source>
</evidence>
<evidence type="ECO:0000313" key="2">
    <source>
        <dbReference type="EMBL" id="SER93857.1"/>
    </source>
</evidence>
<proteinExistence type="predicted"/>
<feature type="domain" description="Neutral/alkaline non-lysosomal ceramidase N-terminal" evidence="1">
    <location>
        <begin position="52"/>
        <end position="210"/>
    </location>
</feature>
<dbReference type="EMBL" id="FOGL01000013">
    <property type="protein sequence ID" value="SER93857.1"/>
    <property type="molecule type" value="Genomic_DNA"/>
</dbReference>
<dbReference type="InterPro" id="IPR031329">
    <property type="entry name" value="NEUT/ALK_ceramidase_N"/>
</dbReference>
<dbReference type="OrthoDB" id="337762at2"/>
<name>A0A1H9T9Y8_9BACI</name>
<dbReference type="RefSeq" id="WP_089741732.1">
    <property type="nucleotide sequence ID" value="NZ_FOGL01000013.1"/>
</dbReference>
<dbReference type="AlphaFoldDB" id="A0A1H9T9Y8"/>
<keyword evidence="3" id="KW-1185">Reference proteome</keyword>
<protein>
    <submittedName>
        <fullName evidence="2">Neutral/alkaline non-lysosomal ceramidase, N-terminal</fullName>
    </submittedName>
</protein>
<sequence length="411" mass="46687">MLKCAISEQDITPIKPMDLSGYTIDFNYPLRRGISNGALDPLLCVTMLLEINGERVLFVSLDFIVVIKSFTEEIREAISNRFSIPVMNIIVSGTHTHSGPHVFLPQYVSNEDQEKILEKDYLNIVKEKIFLSVEEVLHNLESVEAYYSNTHINGYYGNRNVRSGSYDDSFHVIRFKNSEDKVIGSFANISCHPTILKENSLKFSADLLGNIRKNISEKWDSPVLLTNGAAGDVSSRHFTNDNTYDTVIEFGTGISNQVLNNFNESRIDLDDIKVKKVSLKQEYSPKKDKNLAGINILDNPDVPEIFKKEVKRKQSVNNILFELESYIYLIGPVSFITFPGECVTSLAEKIKSASNMEITMLICYANDFWYYFVPEEEYGKYFESIISPLPMGLADKYGHLISDELQNIQSK</sequence>
<evidence type="ECO:0000313" key="3">
    <source>
        <dbReference type="Proteomes" id="UP000199687"/>
    </source>
</evidence>
<dbReference type="Pfam" id="PF04734">
    <property type="entry name" value="Ceramidase_alk"/>
    <property type="match status" value="1"/>
</dbReference>
<organism evidence="2 3">
    <name type="scientific">Gracilibacillus ureilyticus</name>
    <dbReference type="NCBI Taxonomy" id="531814"/>
    <lineage>
        <taxon>Bacteria</taxon>
        <taxon>Bacillati</taxon>
        <taxon>Bacillota</taxon>
        <taxon>Bacilli</taxon>
        <taxon>Bacillales</taxon>
        <taxon>Bacillaceae</taxon>
        <taxon>Gracilibacillus</taxon>
    </lineage>
</organism>
<dbReference type="STRING" id="531814.SAMN04487944_11355"/>
<dbReference type="Proteomes" id="UP000199687">
    <property type="component" value="Unassembled WGS sequence"/>
</dbReference>
<accession>A0A1H9T9Y8</accession>